<evidence type="ECO:0000313" key="20">
    <source>
        <dbReference type="Proteomes" id="UP000008141"/>
    </source>
</evidence>
<dbReference type="GO" id="GO:0009507">
    <property type="term" value="C:chloroplast"/>
    <property type="evidence" value="ECO:0007669"/>
    <property type="project" value="UniProtKB-SubCell"/>
</dbReference>
<keyword evidence="10" id="KW-0862">Zinc</keyword>
<dbReference type="PROSITE" id="PS01360">
    <property type="entry name" value="ZF_MYND_1"/>
    <property type="match status" value="1"/>
</dbReference>
<dbReference type="SUPFAM" id="SSF144232">
    <property type="entry name" value="HIT/MYND zinc finger-like"/>
    <property type="match status" value="1"/>
</dbReference>
<dbReference type="GO" id="GO:0016020">
    <property type="term" value="C:membrane"/>
    <property type="evidence" value="ECO:0007669"/>
    <property type="project" value="UniProtKB-SubCell"/>
</dbReference>
<evidence type="ECO:0000256" key="5">
    <source>
        <dbReference type="ARBA" id="ARBA00022679"/>
    </source>
</evidence>
<evidence type="ECO:0000256" key="9">
    <source>
        <dbReference type="ARBA" id="ARBA00022777"/>
    </source>
</evidence>
<dbReference type="KEGG" id="cvr:CHLNCDRAFT_133812"/>
<reference evidence="19 20" key="1">
    <citation type="journal article" date="2010" name="Plant Cell">
        <title>The Chlorella variabilis NC64A genome reveals adaptation to photosymbiosis, coevolution with viruses, and cryptic sex.</title>
        <authorList>
            <person name="Blanc G."/>
            <person name="Duncan G."/>
            <person name="Agarkova I."/>
            <person name="Borodovsky M."/>
            <person name="Gurnon J."/>
            <person name="Kuo A."/>
            <person name="Lindquist E."/>
            <person name="Lucas S."/>
            <person name="Pangilinan J."/>
            <person name="Polle J."/>
            <person name="Salamov A."/>
            <person name="Terry A."/>
            <person name="Yamada T."/>
            <person name="Dunigan D.D."/>
            <person name="Grigoriev I.V."/>
            <person name="Claverie J.M."/>
            <person name="Van Etten J.L."/>
        </authorList>
    </citation>
    <scope>NUCLEOTIDE SEQUENCE [LARGE SCALE GENOMIC DNA]</scope>
    <source>
        <strain evidence="19 20">NC64A</strain>
    </source>
</reference>
<keyword evidence="20" id="KW-1185">Reference proteome</keyword>
<dbReference type="STRING" id="554065.E1ZFA4"/>
<keyword evidence="11" id="KW-0809">Transit peptide</keyword>
<evidence type="ECO:0000256" key="17">
    <source>
        <dbReference type="PROSITE-ProRule" id="PRU00134"/>
    </source>
</evidence>
<accession>E1ZFA4</accession>
<dbReference type="InParanoid" id="E1ZFA4"/>
<evidence type="ECO:0000256" key="4">
    <source>
        <dbReference type="ARBA" id="ARBA00022640"/>
    </source>
</evidence>
<keyword evidence="7" id="KW-0479">Metal-binding</keyword>
<keyword evidence="3" id="KW-0150">Chloroplast</keyword>
<evidence type="ECO:0000256" key="2">
    <source>
        <dbReference type="ARBA" id="ARBA00010794"/>
    </source>
</evidence>
<evidence type="ECO:0000259" key="18">
    <source>
        <dbReference type="PROSITE" id="PS50865"/>
    </source>
</evidence>
<dbReference type="EMBL" id="GL433844">
    <property type="protein sequence ID" value="EFN55635.1"/>
    <property type="molecule type" value="Genomic_DNA"/>
</dbReference>
<evidence type="ECO:0000256" key="7">
    <source>
        <dbReference type="ARBA" id="ARBA00022723"/>
    </source>
</evidence>
<dbReference type="Pfam" id="PF01753">
    <property type="entry name" value="zf-MYND"/>
    <property type="match status" value="1"/>
</dbReference>
<proteinExistence type="inferred from homology"/>
<protein>
    <recommendedName>
        <fullName evidence="15">phytol kinase</fullName>
        <ecNumber evidence="15">2.7.1.182</ecNumber>
    </recommendedName>
</protein>
<keyword evidence="4" id="KW-0934">Plastid</keyword>
<dbReference type="PANTHER" id="PTHR32523:SF8">
    <property type="entry name" value="DOLICHOL KINASE"/>
    <property type="match status" value="1"/>
</dbReference>
<comment type="pathway">
    <text evidence="14">Cofactor biosynthesis; tocopherol biosynthesis.</text>
</comment>
<gene>
    <name evidence="19" type="ORF">CHLNCDRAFT_133812</name>
</gene>
<evidence type="ECO:0000256" key="10">
    <source>
        <dbReference type="ARBA" id="ARBA00022833"/>
    </source>
</evidence>
<evidence type="ECO:0000256" key="12">
    <source>
        <dbReference type="ARBA" id="ARBA00022989"/>
    </source>
</evidence>
<keyword evidence="8 17" id="KW-0863">Zinc-finger</keyword>
<dbReference type="GeneID" id="17355139"/>
<evidence type="ECO:0000256" key="11">
    <source>
        <dbReference type="ARBA" id="ARBA00022946"/>
    </source>
</evidence>
<evidence type="ECO:0000256" key="1">
    <source>
        <dbReference type="ARBA" id="ARBA00004508"/>
    </source>
</evidence>
<evidence type="ECO:0000256" key="8">
    <source>
        <dbReference type="ARBA" id="ARBA00022771"/>
    </source>
</evidence>
<keyword evidence="6" id="KW-0812">Transmembrane</keyword>
<sequence length="258" mass="27767">MSPAILRDIAERAGGITSQPDYPALSAALELHQRNAGFAPVLSAAEMRLLALYSQQNAHLALLRQGQIELSDAQRRLAAGLSANRQLVELDPSAGACLHWKRAHSVEMVAALRLVEFLFSGAAGPRWSVEEVRGLLATAKSARAKCKPWLPLEIHAQFRRTIADSIHFVNEAAAHDPGQEMLPAVRDGRLVRHQLSNLPSCSGCGQRVSSLKKCSRCHVAAYCSRACQVQHWKKGGHKQQCAQLAAGSAGAGSSSSRS</sequence>
<dbReference type="Gene3D" id="6.10.140.2220">
    <property type="match status" value="1"/>
</dbReference>
<dbReference type="GO" id="GO:0008270">
    <property type="term" value="F:zinc ion binding"/>
    <property type="evidence" value="ECO:0007669"/>
    <property type="project" value="UniProtKB-KW"/>
</dbReference>
<dbReference type="InterPro" id="IPR039606">
    <property type="entry name" value="Phytol/farnesol_kinase"/>
</dbReference>
<dbReference type="GO" id="GO:0010276">
    <property type="term" value="F:phytol kinase activity"/>
    <property type="evidence" value="ECO:0007669"/>
    <property type="project" value="UniProtKB-EC"/>
</dbReference>
<dbReference type="PANTHER" id="PTHR32523">
    <property type="entry name" value="PHYTOL KINASE 1, CHLOROPLASTIC"/>
    <property type="match status" value="1"/>
</dbReference>
<keyword evidence="13" id="KW-0472">Membrane</keyword>
<dbReference type="eggNOG" id="ENOG502R8Q4">
    <property type="taxonomic scope" value="Eukaryota"/>
</dbReference>
<dbReference type="EC" id="2.7.1.182" evidence="15"/>
<dbReference type="OrthoDB" id="553185at2759"/>
<comment type="catalytic activity">
    <reaction evidence="16">
        <text>phytol + CTP = phytyl phosphate + CDP + H(+)</text>
        <dbReference type="Rhea" id="RHEA:38055"/>
        <dbReference type="ChEBI" id="CHEBI:15378"/>
        <dbReference type="ChEBI" id="CHEBI:17327"/>
        <dbReference type="ChEBI" id="CHEBI:37563"/>
        <dbReference type="ChEBI" id="CHEBI:58069"/>
        <dbReference type="ChEBI" id="CHEBI:75483"/>
        <dbReference type="EC" id="2.7.1.182"/>
    </reaction>
</comment>
<name>E1ZFA4_CHLVA</name>
<dbReference type="InterPro" id="IPR002893">
    <property type="entry name" value="Znf_MYND"/>
</dbReference>
<dbReference type="AlphaFoldDB" id="E1ZFA4"/>
<evidence type="ECO:0000256" key="13">
    <source>
        <dbReference type="ARBA" id="ARBA00023136"/>
    </source>
</evidence>
<dbReference type="RefSeq" id="XP_005847737.1">
    <property type="nucleotide sequence ID" value="XM_005847675.1"/>
</dbReference>
<dbReference type="PROSITE" id="PS50865">
    <property type="entry name" value="ZF_MYND_2"/>
    <property type="match status" value="1"/>
</dbReference>
<comment type="subcellular location">
    <subcellularLocation>
        <location evidence="1">Plastid</location>
        <location evidence="1">Chloroplast membrane</location>
        <topology evidence="1">Multi-pass membrane protein</topology>
    </subcellularLocation>
</comment>
<keyword evidence="12" id="KW-1133">Transmembrane helix</keyword>
<comment type="similarity">
    <text evidence="2">Belongs to the polyprenol kinase family.</text>
</comment>
<evidence type="ECO:0000256" key="15">
    <source>
        <dbReference type="ARBA" id="ARBA00039024"/>
    </source>
</evidence>
<keyword evidence="5" id="KW-0808">Transferase</keyword>
<organism evidence="20">
    <name type="scientific">Chlorella variabilis</name>
    <name type="common">Green alga</name>
    <dbReference type="NCBI Taxonomy" id="554065"/>
    <lineage>
        <taxon>Eukaryota</taxon>
        <taxon>Viridiplantae</taxon>
        <taxon>Chlorophyta</taxon>
        <taxon>core chlorophytes</taxon>
        <taxon>Trebouxiophyceae</taxon>
        <taxon>Chlorellales</taxon>
        <taxon>Chlorellaceae</taxon>
        <taxon>Chlorella clade</taxon>
        <taxon>Chlorella</taxon>
    </lineage>
</organism>
<evidence type="ECO:0000256" key="6">
    <source>
        <dbReference type="ARBA" id="ARBA00022692"/>
    </source>
</evidence>
<keyword evidence="9" id="KW-0418">Kinase</keyword>
<evidence type="ECO:0000256" key="14">
    <source>
        <dbReference type="ARBA" id="ARBA00024015"/>
    </source>
</evidence>
<evidence type="ECO:0000256" key="3">
    <source>
        <dbReference type="ARBA" id="ARBA00022528"/>
    </source>
</evidence>
<feature type="domain" description="MYND-type" evidence="18">
    <location>
        <begin position="201"/>
        <end position="241"/>
    </location>
</feature>
<evidence type="ECO:0000313" key="19">
    <source>
        <dbReference type="EMBL" id="EFN55635.1"/>
    </source>
</evidence>
<evidence type="ECO:0000256" key="16">
    <source>
        <dbReference type="ARBA" id="ARBA00048889"/>
    </source>
</evidence>
<dbReference type="Proteomes" id="UP000008141">
    <property type="component" value="Unassembled WGS sequence"/>
</dbReference>